<organism evidence="2">
    <name type="scientific">marine sediment metagenome</name>
    <dbReference type="NCBI Taxonomy" id="412755"/>
    <lineage>
        <taxon>unclassified sequences</taxon>
        <taxon>metagenomes</taxon>
        <taxon>ecological metagenomes</taxon>
    </lineage>
</organism>
<dbReference type="InterPro" id="IPR036249">
    <property type="entry name" value="Thioredoxin-like_sf"/>
</dbReference>
<reference evidence="2" key="1">
    <citation type="journal article" date="2014" name="Front. Microbiol.">
        <title>High frequency of phylogenetically diverse reductive dehalogenase-homologous genes in deep subseafloor sedimentary metagenomes.</title>
        <authorList>
            <person name="Kawai M."/>
            <person name="Futagami T."/>
            <person name="Toyoda A."/>
            <person name="Takaki Y."/>
            <person name="Nishi S."/>
            <person name="Hori S."/>
            <person name="Arai W."/>
            <person name="Tsubouchi T."/>
            <person name="Morono Y."/>
            <person name="Uchiyama I."/>
            <person name="Ito T."/>
            <person name="Fujiyama A."/>
            <person name="Inagaki F."/>
            <person name="Takami H."/>
        </authorList>
    </citation>
    <scope>NUCLEOTIDE SEQUENCE</scope>
    <source>
        <strain evidence="2">Expedition CK06-06</strain>
    </source>
</reference>
<sequence length="146" mass="16925">MKKKVEVTSFSIALISLVLLSWLAFSQESEIRPATVGQPMPDFSLPSYQGGEVTLSSLKGKNILLIFPRGFASEARWCHIDNYRYAELMDLEKMGQVRKKHNAEILYVFPYTREVVKEWIERNPEQLEHIENWKNPGDPEKLDERG</sequence>
<dbReference type="AlphaFoldDB" id="X0SII6"/>
<evidence type="ECO:0000313" key="2">
    <source>
        <dbReference type="EMBL" id="GAF75702.1"/>
    </source>
</evidence>
<gene>
    <name evidence="2" type="ORF">S01H1_00860</name>
</gene>
<dbReference type="InterPro" id="IPR000866">
    <property type="entry name" value="AhpC/TSA"/>
</dbReference>
<dbReference type="Gene3D" id="3.40.30.10">
    <property type="entry name" value="Glutaredoxin"/>
    <property type="match status" value="1"/>
</dbReference>
<accession>X0SII6</accession>
<feature type="domain" description="Alkyl hydroperoxide reductase subunit C/ Thiol specific antioxidant" evidence="1">
    <location>
        <begin position="36"/>
        <end position="124"/>
    </location>
</feature>
<dbReference type="SUPFAM" id="SSF52833">
    <property type="entry name" value="Thioredoxin-like"/>
    <property type="match status" value="1"/>
</dbReference>
<proteinExistence type="predicted"/>
<comment type="caution">
    <text evidence="2">The sequence shown here is derived from an EMBL/GenBank/DDBJ whole genome shotgun (WGS) entry which is preliminary data.</text>
</comment>
<dbReference type="Pfam" id="PF00578">
    <property type="entry name" value="AhpC-TSA"/>
    <property type="match status" value="1"/>
</dbReference>
<name>X0SII6_9ZZZZ</name>
<dbReference type="EMBL" id="BARS01000330">
    <property type="protein sequence ID" value="GAF75702.1"/>
    <property type="molecule type" value="Genomic_DNA"/>
</dbReference>
<dbReference type="GO" id="GO:0016209">
    <property type="term" value="F:antioxidant activity"/>
    <property type="evidence" value="ECO:0007669"/>
    <property type="project" value="InterPro"/>
</dbReference>
<dbReference type="GO" id="GO:0016491">
    <property type="term" value="F:oxidoreductase activity"/>
    <property type="evidence" value="ECO:0007669"/>
    <property type="project" value="InterPro"/>
</dbReference>
<protein>
    <recommendedName>
        <fullName evidence="1">Alkyl hydroperoxide reductase subunit C/ Thiol specific antioxidant domain-containing protein</fullName>
    </recommendedName>
</protein>
<feature type="non-terminal residue" evidence="2">
    <location>
        <position position="146"/>
    </location>
</feature>
<evidence type="ECO:0000259" key="1">
    <source>
        <dbReference type="Pfam" id="PF00578"/>
    </source>
</evidence>